<evidence type="ECO:0000313" key="7">
    <source>
        <dbReference type="EMBL" id="GMS80605.1"/>
    </source>
</evidence>
<evidence type="ECO:0000256" key="3">
    <source>
        <dbReference type="ARBA" id="ARBA00022692"/>
    </source>
</evidence>
<organism evidence="7 8">
    <name type="scientific">Pristionchus entomophagus</name>
    <dbReference type="NCBI Taxonomy" id="358040"/>
    <lineage>
        <taxon>Eukaryota</taxon>
        <taxon>Metazoa</taxon>
        <taxon>Ecdysozoa</taxon>
        <taxon>Nematoda</taxon>
        <taxon>Chromadorea</taxon>
        <taxon>Rhabditida</taxon>
        <taxon>Rhabditina</taxon>
        <taxon>Diplogasteromorpha</taxon>
        <taxon>Diplogasteroidea</taxon>
        <taxon>Neodiplogasteridae</taxon>
        <taxon>Pristionchus</taxon>
    </lineage>
</organism>
<gene>
    <name evidence="7" type="ORF">PENTCL1PPCAC_2780</name>
</gene>
<keyword evidence="8" id="KW-1185">Reference proteome</keyword>
<evidence type="ECO:0000256" key="6">
    <source>
        <dbReference type="SAM" id="Phobius"/>
    </source>
</evidence>
<reference evidence="7" key="1">
    <citation type="submission" date="2023-10" db="EMBL/GenBank/DDBJ databases">
        <title>Genome assembly of Pristionchus species.</title>
        <authorList>
            <person name="Yoshida K."/>
            <person name="Sommer R.J."/>
        </authorList>
    </citation>
    <scope>NUCLEOTIDE SEQUENCE</scope>
    <source>
        <strain evidence="7">RS0144</strain>
    </source>
</reference>
<dbReference type="PANTHER" id="PTHR22945:SF40">
    <property type="entry name" value="SERPENTINE RECEPTOR, CLASS D (DELTA)-RELATED"/>
    <property type="match status" value="1"/>
</dbReference>
<name>A0AAV5SDW6_9BILA</name>
<dbReference type="PANTHER" id="PTHR22945">
    <property type="entry name" value="SERPENTINE RECEPTOR, CLASS D DELTA"/>
    <property type="match status" value="1"/>
</dbReference>
<comment type="caution">
    <text evidence="7">The sequence shown here is derived from an EMBL/GenBank/DDBJ whole genome shotgun (WGS) entry which is preliminary data.</text>
</comment>
<dbReference type="Proteomes" id="UP001432027">
    <property type="component" value="Unassembled WGS sequence"/>
</dbReference>
<feature type="transmembrane region" description="Helical" evidence="6">
    <location>
        <begin position="69"/>
        <end position="87"/>
    </location>
</feature>
<feature type="transmembrane region" description="Helical" evidence="6">
    <location>
        <begin position="38"/>
        <end position="57"/>
    </location>
</feature>
<keyword evidence="3 6" id="KW-0812">Transmembrane</keyword>
<feature type="transmembrane region" description="Helical" evidence="6">
    <location>
        <begin position="169"/>
        <end position="189"/>
    </location>
</feature>
<evidence type="ECO:0000256" key="4">
    <source>
        <dbReference type="ARBA" id="ARBA00022989"/>
    </source>
</evidence>
<feature type="transmembrane region" description="Helical" evidence="6">
    <location>
        <begin position="209"/>
        <end position="227"/>
    </location>
</feature>
<comment type="subcellular location">
    <subcellularLocation>
        <location evidence="1">Membrane</location>
        <topology evidence="1">Multi-pass membrane protein</topology>
    </subcellularLocation>
</comment>
<sequence length="251" mass="29241">LQKLFDTHNGAMRARVALSPMQHHLDAKTDSNPRNYNFRLFGILQPYLREFLLLLYLILHSRSTAHVEFWCIPFTIICVVIHVNTSLHQTPTYVLEEIVHKFFPEFDDLKLSINGHESLSVPVLIVNGFYLICMPTTWTFIFLLRRNVLKLLNGHEVQMSQRSKKLQNAFVKSVTVHASLSLLVLYPSLAYFIGQFIAIHEVNFLDGCFFFLQLQCAITPLVTIYNVPNYRRTIFNYQVIIIQRVKNQSRV</sequence>
<feature type="transmembrane region" description="Helical" evidence="6">
    <location>
        <begin position="119"/>
        <end position="144"/>
    </location>
</feature>
<evidence type="ECO:0000256" key="5">
    <source>
        <dbReference type="ARBA" id="ARBA00023136"/>
    </source>
</evidence>
<evidence type="ECO:0008006" key="9">
    <source>
        <dbReference type="Google" id="ProtNLM"/>
    </source>
</evidence>
<dbReference type="AlphaFoldDB" id="A0AAV5SDW6"/>
<keyword evidence="4 6" id="KW-1133">Transmembrane helix</keyword>
<dbReference type="InterPro" id="IPR019421">
    <property type="entry name" value="7TM_GPCR_serpentine_rcpt_Srd"/>
</dbReference>
<comment type="similarity">
    <text evidence="2">Belongs to the nematode receptor-like protein srd family.</text>
</comment>
<feature type="non-terminal residue" evidence="7">
    <location>
        <position position="1"/>
    </location>
</feature>
<dbReference type="InterPro" id="IPR050920">
    <property type="entry name" value="Nematode_rcpt-like_delta"/>
</dbReference>
<dbReference type="GO" id="GO:0016020">
    <property type="term" value="C:membrane"/>
    <property type="evidence" value="ECO:0007669"/>
    <property type="project" value="UniProtKB-SubCell"/>
</dbReference>
<evidence type="ECO:0000256" key="2">
    <source>
        <dbReference type="ARBA" id="ARBA00009166"/>
    </source>
</evidence>
<keyword evidence="5 6" id="KW-0472">Membrane</keyword>
<dbReference type="EMBL" id="BTSX01000001">
    <property type="protein sequence ID" value="GMS80605.1"/>
    <property type="molecule type" value="Genomic_DNA"/>
</dbReference>
<accession>A0AAV5SDW6</accession>
<evidence type="ECO:0000256" key="1">
    <source>
        <dbReference type="ARBA" id="ARBA00004141"/>
    </source>
</evidence>
<protein>
    <recommendedName>
        <fullName evidence="9">G protein-coupled receptor</fullName>
    </recommendedName>
</protein>
<proteinExistence type="inferred from homology"/>
<dbReference type="Pfam" id="PF10317">
    <property type="entry name" value="7TM_GPCR_Srd"/>
    <property type="match status" value="1"/>
</dbReference>
<evidence type="ECO:0000313" key="8">
    <source>
        <dbReference type="Proteomes" id="UP001432027"/>
    </source>
</evidence>